<name>A0A238VX39_9ACTN</name>
<sequence length="747" mass="75553">MLLSRLHVLITGDNRDAQRALRDTNRAMTATAAHAKTSAGVWAGALNTLTKLSLAVTGVGLATGAIVGVGAAATGAIGGLTAGALALVSAATVAGAGLAAFGVLAAGALDGVGSAMGSYEAATKSARQALAVGDMEAYNAALLEQKQALATLNPAQADFAMNVMSLKDAWREAGDAIGPSLFATLNKAVDTSRNLLPSLIPVADSVSVALGNMFGRANTAIGGERFQNFIALLADTAGPILERFGGILGNIGGSFANAFEAGLPLIDAVLTGLTGITESMESAFAGPGFAEFVRWGVDILPLVGDTLGDVAGAVLALLTALEPLAPVALGAISAFAGALEEAFRSDDMQAFVGQVARLFPVIADTLGDLAQAFVRVLGSDAFVEFVDGLVQLLPQLVEPLALLAQGALEIGSAFVAALLPVMPVLTDALRQILPPLVELATALFGVGSTLLVALLPPLADLIVALAGPLTDLLTIAAGMVEKIAPYWSAWGDAMVAFMDAALPGLVSLAQAISDAFTPEIIQRATDAVVGMTPSIVSLGESFAELLLAVGPFLPDLVELGVTLLELLVPALENAARTVEVLTDVFGPLFEFGLAWASNGLGNLIWAFEKVGGVLEWIADRAEDLIGLLGGVAGAAGKVGGGGLNLGPLKYANPLAFAADRIFDDGGVMPGPRGEHNWALVAGGETIVPTHKPGVSLDDYASGGTVHVEGGVHVTVGSGDPEAVKAAVMDALAEAARGGRGTLRQTRG</sequence>
<evidence type="ECO:0000256" key="1">
    <source>
        <dbReference type="SAM" id="Phobius"/>
    </source>
</evidence>
<evidence type="ECO:0000313" key="2">
    <source>
        <dbReference type="EMBL" id="SNR38707.1"/>
    </source>
</evidence>
<keyword evidence="1" id="KW-1133">Transmembrane helix</keyword>
<keyword evidence="1" id="KW-0472">Membrane</keyword>
<feature type="transmembrane region" description="Helical" evidence="1">
    <location>
        <begin position="52"/>
        <end position="73"/>
    </location>
</feature>
<accession>A0A238VX39</accession>
<evidence type="ECO:0008006" key="4">
    <source>
        <dbReference type="Google" id="ProtNLM"/>
    </source>
</evidence>
<keyword evidence="3" id="KW-1185">Reference proteome</keyword>
<evidence type="ECO:0000313" key="3">
    <source>
        <dbReference type="Proteomes" id="UP000198403"/>
    </source>
</evidence>
<organism evidence="2 3">
    <name type="scientific">Blastococcus mobilis</name>
    <dbReference type="NCBI Taxonomy" id="1938746"/>
    <lineage>
        <taxon>Bacteria</taxon>
        <taxon>Bacillati</taxon>
        <taxon>Actinomycetota</taxon>
        <taxon>Actinomycetes</taxon>
        <taxon>Geodermatophilales</taxon>
        <taxon>Geodermatophilaceae</taxon>
        <taxon>Blastococcus</taxon>
    </lineage>
</organism>
<dbReference type="AlphaFoldDB" id="A0A238VX39"/>
<keyword evidence="1" id="KW-0812">Transmembrane</keyword>
<dbReference type="Proteomes" id="UP000198403">
    <property type="component" value="Unassembled WGS sequence"/>
</dbReference>
<dbReference type="RefSeq" id="WP_089335714.1">
    <property type="nucleotide sequence ID" value="NZ_FZNO01000005.1"/>
</dbReference>
<feature type="transmembrane region" description="Helical" evidence="1">
    <location>
        <begin position="85"/>
        <end position="109"/>
    </location>
</feature>
<protein>
    <recommendedName>
        <fullName evidence="4">Phage-related protein</fullName>
    </recommendedName>
</protein>
<proteinExistence type="predicted"/>
<dbReference type="EMBL" id="FZNO01000005">
    <property type="protein sequence ID" value="SNR38707.1"/>
    <property type="molecule type" value="Genomic_DNA"/>
</dbReference>
<gene>
    <name evidence="2" type="ORF">SAMN06272737_105114</name>
</gene>
<reference evidence="2 3" key="1">
    <citation type="submission" date="2017-06" db="EMBL/GenBank/DDBJ databases">
        <authorList>
            <person name="Kim H.J."/>
            <person name="Triplett B.A."/>
        </authorList>
    </citation>
    <scope>NUCLEOTIDE SEQUENCE [LARGE SCALE GENOMIC DNA]</scope>
    <source>
        <strain evidence="2 3">DSM 44272</strain>
    </source>
</reference>